<dbReference type="GO" id="GO:0046872">
    <property type="term" value="F:metal ion binding"/>
    <property type="evidence" value="ECO:0007669"/>
    <property type="project" value="UniProtKB-KW"/>
</dbReference>
<keyword evidence="1" id="KW-0488">Methylation</keyword>
<comment type="caution">
    <text evidence="6">The sequence shown here is derived from an EMBL/GenBank/DDBJ whole genome shotgun (WGS) entry which is preliminary data.</text>
</comment>
<reference evidence="6 7" key="1">
    <citation type="submission" date="2018-10" db="EMBL/GenBank/DDBJ databases">
        <title>A high-quality apple genome assembly.</title>
        <authorList>
            <person name="Hu J."/>
        </authorList>
    </citation>
    <scope>NUCLEOTIDE SEQUENCE [LARGE SCALE GENOMIC DNA]</scope>
    <source>
        <strain evidence="7">cv. HFTH1</strain>
        <tissue evidence="6">Young leaf</tissue>
    </source>
</reference>
<evidence type="ECO:0000313" key="6">
    <source>
        <dbReference type="EMBL" id="RXH96593.1"/>
    </source>
</evidence>
<evidence type="ECO:0000256" key="4">
    <source>
        <dbReference type="ARBA" id="ARBA00023289"/>
    </source>
</evidence>
<evidence type="ECO:0000256" key="5">
    <source>
        <dbReference type="ARBA" id="ARBA00024045"/>
    </source>
</evidence>
<keyword evidence="7" id="KW-1185">Reference proteome</keyword>
<evidence type="ECO:0000256" key="2">
    <source>
        <dbReference type="ARBA" id="ARBA00022723"/>
    </source>
</evidence>
<evidence type="ECO:0000256" key="1">
    <source>
        <dbReference type="ARBA" id="ARBA00022481"/>
    </source>
</evidence>
<organism evidence="6 7">
    <name type="scientific">Malus domestica</name>
    <name type="common">Apple</name>
    <name type="synonym">Pyrus malus</name>
    <dbReference type="NCBI Taxonomy" id="3750"/>
    <lineage>
        <taxon>Eukaryota</taxon>
        <taxon>Viridiplantae</taxon>
        <taxon>Streptophyta</taxon>
        <taxon>Embryophyta</taxon>
        <taxon>Tracheophyta</taxon>
        <taxon>Spermatophyta</taxon>
        <taxon>Magnoliopsida</taxon>
        <taxon>eudicotyledons</taxon>
        <taxon>Gunneridae</taxon>
        <taxon>Pentapetalae</taxon>
        <taxon>rosids</taxon>
        <taxon>fabids</taxon>
        <taxon>Rosales</taxon>
        <taxon>Rosaceae</taxon>
        <taxon>Amygdaloideae</taxon>
        <taxon>Maleae</taxon>
        <taxon>Malus</taxon>
    </lineage>
</organism>
<proteinExistence type="inferred from homology"/>
<dbReference type="EMBL" id="RDQH01000332">
    <property type="protein sequence ID" value="RXH96593.1"/>
    <property type="molecule type" value="Genomic_DNA"/>
</dbReference>
<dbReference type="PANTHER" id="PTHR45868">
    <property type="entry name" value="HEAVY METAL-ASSOCIATED ISOPRENYLATED PLANT PROTEIN 33-RELATED"/>
    <property type="match status" value="1"/>
</dbReference>
<keyword evidence="4" id="KW-0636">Prenylation</keyword>
<protein>
    <recommendedName>
        <fullName evidence="8">HMA domain-containing protein</fullName>
    </recommendedName>
</protein>
<dbReference type="SUPFAM" id="SSF55008">
    <property type="entry name" value="HMA, heavy metal-associated domain"/>
    <property type="match status" value="1"/>
</dbReference>
<dbReference type="InterPro" id="IPR036163">
    <property type="entry name" value="HMA_dom_sf"/>
</dbReference>
<evidence type="ECO:0000256" key="3">
    <source>
        <dbReference type="ARBA" id="ARBA00023288"/>
    </source>
</evidence>
<keyword evidence="3" id="KW-0449">Lipoprotein</keyword>
<dbReference type="Gene3D" id="3.30.70.100">
    <property type="match status" value="1"/>
</dbReference>
<sequence>MESRTYMTCGLKVDTKTGGWHKCLTKMLKKIQGASYNVDAEAGMAYISGKVDPRKLLRRLVKAGKEAEICWVRTGDQCTYYDGYGGESNIRNGNGYYDHSYNYMDGYYNGHYGHSSSYYPHGHYGHSSSYYPQPTPYYY</sequence>
<evidence type="ECO:0000313" key="7">
    <source>
        <dbReference type="Proteomes" id="UP000290289"/>
    </source>
</evidence>
<dbReference type="STRING" id="3750.A0A498JRT3"/>
<dbReference type="Proteomes" id="UP000290289">
    <property type="component" value="Chromosome 6"/>
</dbReference>
<dbReference type="AlphaFoldDB" id="A0A498JRT3"/>
<comment type="similarity">
    <text evidence="5">Belongs to the HIPP family.</text>
</comment>
<accession>A0A498JRT3</accession>
<gene>
    <name evidence="6" type="ORF">DVH24_009097</name>
</gene>
<name>A0A498JRT3_MALDO</name>
<keyword evidence="2" id="KW-0479">Metal-binding</keyword>
<evidence type="ECO:0008006" key="8">
    <source>
        <dbReference type="Google" id="ProtNLM"/>
    </source>
</evidence>
<dbReference type="PANTHER" id="PTHR45868:SF22">
    <property type="entry name" value="METAL ION-BINDING PROTEIN"/>
    <property type="match status" value="1"/>
</dbReference>